<keyword evidence="4" id="KW-1185">Reference proteome</keyword>
<comment type="caution">
    <text evidence="3">The sequence shown here is derived from an EMBL/GenBank/DDBJ whole genome shotgun (WGS) entry which is preliminary data.</text>
</comment>
<dbReference type="SUPFAM" id="SSF50475">
    <property type="entry name" value="FMN-binding split barrel"/>
    <property type="match status" value="1"/>
</dbReference>
<reference evidence="4" key="1">
    <citation type="journal article" date="2019" name="Int. J. Syst. Evol. Microbiol.">
        <title>The Global Catalogue of Microorganisms (GCM) 10K type strain sequencing project: providing services to taxonomists for standard genome sequencing and annotation.</title>
        <authorList>
            <consortium name="The Broad Institute Genomics Platform"/>
            <consortium name="The Broad Institute Genome Sequencing Center for Infectious Disease"/>
            <person name="Wu L."/>
            <person name="Ma J."/>
        </authorList>
    </citation>
    <scope>NUCLEOTIDE SEQUENCE [LARGE SCALE GENOMIC DNA]</scope>
    <source>
        <strain evidence="4">TBRC 7912</strain>
    </source>
</reference>
<dbReference type="InterPro" id="IPR012349">
    <property type="entry name" value="Split_barrel_FMN-bd"/>
</dbReference>
<gene>
    <name evidence="3" type="ORF">ACFOYY_26950</name>
</gene>
<feature type="compositionally biased region" description="Basic and acidic residues" evidence="1">
    <location>
        <begin position="198"/>
        <end position="244"/>
    </location>
</feature>
<dbReference type="Pfam" id="PF01243">
    <property type="entry name" value="PNPOx_N"/>
    <property type="match status" value="1"/>
</dbReference>
<evidence type="ECO:0000259" key="2">
    <source>
        <dbReference type="Pfam" id="PF01243"/>
    </source>
</evidence>
<proteinExistence type="predicted"/>
<evidence type="ECO:0000313" key="4">
    <source>
        <dbReference type="Proteomes" id="UP001595698"/>
    </source>
</evidence>
<dbReference type="PANTHER" id="PTHR42815">
    <property type="entry name" value="FAD-BINDING, PUTATIVE (AFU_ORTHOLOGUE AFUA_6G07600)-RELATED"/>
    <property type="match status" value="1"/>
</dbReference>
<dbReference type="PANTHER" id="PTHR42815:SF2">
    <property type="entry name" value="FAD-BINDING, PUTATIVE (AFU_ORTHOLOGUE AFUA_6G07600)-RELATED"/>
    <property type="match status" value="1"/>
</dbReference>
<dbReference type="EMBL" id="JBHSBC010000032">
    <property type="protein sequence ID" value="MFC3983797.1"/>
    <property type="molecule type" value="Genomic_DNA"/>
</dbReference>
<feature type="region of interest" description="Disordered" evidence="1">
    <location>
        <begin position="187"/>
        <end position="244"/>
    </location>
</feature>
<evidence type="ECO:0000313" key="3">
    <source>
        <dbReference type="EMBL" id="MFC3983797.1"/>
    </source>
</evidence>
<accession>A0ABV8F903</accession>
<organism evidence="3 4">
    <name type="scientific">Streptosporangium jomthongense</name>
    <dbReference type="NCBI Taxonomy" id="1193683"/>
    <lineage>
        <taxon>Bacteria</taxon>
        <taxon>Bacillati</taxon>
        <taxon>Actinomycetota</taxon>
        <taxon>Actinomycetes</taxon>
        <taxon>Streptosporangiales</taxon>
        <taxon>Streptosporangiaceae</taxon>
        <taxon>Streptosporangium</taxon>
    </lineage>
</organism>
<dbReference type="Proteomes" id="UP001595698">
    <property type="component" value="Unassembled WGS sequence"/>
</dbReference>
<dbReference type="Gene3D" id="2.30.110.10">
    <property type="entry name" value="Electron Transport, Fmn-binding Protein, Chain A"/>
    <property type="match status" value="1"/>
</dbReference>
<protein>
    <submittedName>
        <fullName evidence="3">Pyridoxamine 5'-phosphate oxidase family protein</fullName>
    </submittedName>
</protein>
<feature type="domain" description="Pyridoxamine 5'-phosphate oxidase N-terminal" evidence="2">
    <location>
        <begin position="47"/>
        <end position="176"/>
    </location>
</feature>
<evidence type="ECO:0000256" key="1">
    <source>
        <dbReference type="SAM" id="MobiDB-lite"/>
    </source>
</evidence>
<name>A0ABV8F903_9ACTN</name>
<dbReference type="InterPro" id="IPR011576">
    <property type="entry name" value="Pyridox_Oxase_N"/>
</dbReference>
<dbReference type="RefSeq" id="WP_386194072.1">
    <property type="nucleotide sequence ID" value="NZ_JBHSBC010000032.1"/>
</dbReference>
<sequence>MDQYTPRGGLDDGDHLPGSRGEHVLQLLFATRDRAKRFYERQVTDRLTPRMREFVARQEMVFVGTADASGNCDTTFRAGPPGFVRVLDETTLAYPEFRGNGVLASLGNIMENPHLSLLFVDFFEELVGLHVNGSATIVTAYDAARRHGLADEDMTAPGRRAERWVRIEVEEAYIHCSKHIPLLARQERGGRHGARRRPAGEDHFGVGRRGERPVERERSVDRGLPAEREWPAEREREKAGKPAG</sequence>